<keyword evidence="5" id="KW-1185">Reference proteome</keyword>
<dbReference type="CDD" id="cd19080">
    <property type="entry name" value="AKR_AKR9A_9B"/>
    <property type="match status" value="1"/>
</dbReference>
<sequence length="361" mass="40010">MPLNHYVTLGKSGLKVSPLCLGTMTFGEDWGWGASVPECEKILARYIDLGGNFIDTANVYTYGHSEKIIGDFFRKDPFERQKMVIATKFFGTLKPGDPNAGGAGRKSIIHACEESLRRLQTDYIDLYWMHCWDYQTPIDETMRALDDLVSSGKVRYIGFSDTPAWKVAEAHVKSLFQGWVPVSAIQVEYSLLQRTVEGELIPMAQELGMGVTPWSPLKSGVLSGKYRRENKDHVEAGRGEWVTSSLDDHAYDVVEKVIQIAKEVKSTPAKVALKWVCSQPGVTSPIIGARTIEQLEDNLSALDVKLSAEHLKALDEISKPSLNFPADFLKRSPAFRNSNTTINGETGPSNPLAPADGQRPY</sequence>
<feature type="region of interest" description="Disordered" evidence="2">
    <location>
        <begin position="335"/>
        <end position="361"/>
    </location>
</feature>
<dbReference type="FunFam" id="3.20.20.100:FF:000004">
    <property type="entry name" value="Oxidoreductase, aldo/keto reductase"/>
    <property type="match status" value="1"/>
</dbReference>
<feature type="compositionally biased region" description="Polar residues" evidence="2">
    <location>
        <begin position="335"/>
        <end position="349"/>
    </location>
</feature>
<reference evidence="4 5" key="1">
    <citation type="submission" date="2023-11" db="EMBL/GenBank/DDBJ databases">
        <title>Peredibacter starrii A3.12.</title>
        <authorList>
            <person name="Mitchell R.J."/>
        </authorList>
    </citation>
    <scope>NUCLEOTIDE SEQUENCE [LARGE SCALE GENOMIC DNA]</scope>
    <source>
        <strain evidence="4 5">A3.12</strain>
    </source>
</reference>
<evidence type="ECO:0000313" key="5">
    <source>
        <dbReference type="Proteomes" id="UP001324634"/>
    </source>
</evidence>
<dbReference type="Pfam" id="PF00248">
    <property type="entry name" value="Aldo_ket_red"/>
    <property type="match status" value="1"/>
</dbReference>
<proteinExistence type="predicted"/>
<dbReference type="GO" id="GO:0005829">
    <property type="term" value="C:cytosol"/>
    <property type="evidence" value="ECO:0007669"/>
    <property type="project" value="UniProtKB-ARBA"/>
</dbReference>
<evidence type="ECO:0000259" key="3">
    <source>
        <dbReference type="Pfam" id="PF00248"/>
    </source>
</evidence>
<dbReference type="RefSeq" id="WP_321392830.1">
    <property type="nucleotide sequence ID" value="NZ_CP139487.1"/>
</dbReference>
<dbReference type="InterPro" id="IPR050523">
    <property type="entry name" value="AKR_Detox_Biosynth"/>
</dbReference>
<dbReference type="EMBL" id="CP139487">
    <property type="protein sequence ID" value="WPU64293.1"/>
    <property type="molecule type" value="Genomic_DNA"/>
</dbReference>
<evidence type="ECO:0000256" key="2">
    <source>
        <dbReference type="SAM" id="MobiDB-lite"/>
    </source>
</evidence>
<keyword evidence="1" id="KW-0560">Oxidoreductase</keyword>
<gene>
    <name evidence="4" type="ORF">SOO65_16485</name>
</gene>
<organism evidence="4 5">
    <name type="scientific">Peredibacter starrii</name>
    <dbReference type="NCBI Taxonomy" id="28202"/>
    <lineage>
        <taxon>Bacteria</taxon>
        <taxon>Pseudomonadati</taxon>
        <taxon>Bdellovibrionota</taxon>
        <taxon>Bacteriovoracia</taxon>
        <taxon>Bacteriovoracales</taxon>
        <taxon>Bacteriovoracaceae</taxon>
        <taxon>Peredibacter</taxon>
    </lineage>
</organism>
<dbReference type="SUPFAM" id="SSF51430">
    <property type="entry name" value="NAD(P)-linked oxidoreductase"/>
    <property type="match status" value="1"/>
</dbReference>
<accession>A0AAX4HME4</accession>
<dbReference type="GO" id="GO:0016491">
    <property type="term" value="F:oxidoreductase activity"/>
    <property type="evidence" value="ECO:0007669"/>
    <property type="project" value="UniProtKB-KW"/>
</dbReference>
<name>A0AAX4HME4_9BACT</name>
<dbReference type="Gene3D" id="3.20.20.100">
    <property type="entry name" value="NADP-dependent oxidoreductase domain"/>
    <property type="match status" value="1"/>
</dbReference>
<dbReference type="InterPro" id="IPR036812">
    <property type="entry name" value="NAD(P)_OxRdtase_dom_sf"/>
</dbReference>
<evidence type="ECO:0000313" key="4">
    <source>
        <dbReference type="EMBL" id="WPU64293.1"/>
    </source>
</evidence>
<dbReference type="InterPro" id="IPR023210">
    <property type="entry name" value="NADP_OxRdtase_dom"/>
</dbReference>
<evidence type="ECO:0000256" key="1">
    <source>
        <dbReference type="ARBA" id="ARBA00023002"/>
    </source>
</evidence>
<feature type="domain" description="NADP-dependent oxidoreductase" evidence="3">
    <location>
        <begin position="18"/>
        <end position="318"/>
    </location>
</feature>
<dbReference type="Proteomes" id="UP001324634">
    <property type="component" value="Chromosome"/>
</dbReference>
<dbReference type="PANTHER" id="PTHR43364:SF4">
    <property type="entry name" value="NAD(P)-LINKED OXIDOREDUCTASE SUPERFAMILY PROTEIN"/>
    <property type="match status" value="1"/>
</dbReference>
<dbReference type="PANTHER" id="PTHR43364">
    <property type="entry name" value="NADH-SPECIFIC METHYLGLYOXAL REDUCTASE-RELATED"/>
    <property type="match status" value="1"/>
</dbReference>
<dbReference type="AlphaFoldDB" id="A0AAX4HME4"/>
<dbReference type="KEGG" id="psti:SOO65_16485"/>
<protein>
    <submittedName>
        <fullName evidence="4">Aldo/keto reductase</fullName>
    </submittedName>
</protein>